<evidence type="ECO:0000256" key="1">
    <source>
        <dbReference type="ARBA" id="ARBA00004123"/>
    </source>
</evidence>
<dbReference type="InterPro" id="IPR006515">
    <property type="entry name" value="PABP_1234"/>
</dbReference>
<evidence type="ECO:0000259" key="13">
    <source>
        <dbReference type="PROSITE" id="PS50102"/>
    </source>
</evidence>
<dbReference type="InterPro" id="IPR035979">
    <property type="entry name" value="RBD_domain_sf"/>
</dbReference>
<sequence>MASHPLLVPIMTPSPLRVAEPAVGSTASLYVGDLEKGVTEAQLYSIFSQVAPVVSLRVCRDIAGRSLGYGYVNFHLREDANRALEYLNFTPINGNCIRVMFSNRDPTLRRNGMANVFIKNLEVHIDNKGLNAMFSSFGTILSSKVATYLNGQSKGYGFVQFTNEKSAMDAINGLNGTVANGKQIFVSLFIRRQERQNIQMGMFTNVYIKNFPKEFTDDDLRQEFAPFGEITSVLVMRDADGSSRCFGFVNYKRSECAIEAIKNLNGKMVNDLIMYVGRAQKKVERQAELKAKFERERNEKFKQFEGLNLYMKNLDDSIGDVHLRNLFENFGEIGSCKVMVDSHGRSKGYGFVSFKTVESVHKAINAMNGKFFGRKRLYICVAQRKEERRAILQMVHPIFKQDVTYMNGAATAAMVPLRLSTSIVAHGFTQTDITVPSPYIANNNNALASVDADKQHEILGEKLYSLVEQVEPEFAAKVTGMLLELEKTEVLHLIESASDLRVKISQAIEALQQRKVEEFGDAADLASALSSSNASHDTTDLDSAPSSSSVSDDSAELASAPLSSNA</sequence>
<comment type="caution">
    <text evidence="15">The sequence shown here is derived from an EMBL/GenBank/DDBJ whole genome shotgun (WGS) entry which is preliminary data.</text>
</comment>
<dbReference type="SMART" id="SM00360">
    <property type="entry name" value="RRM"/>
    <property type="match status" value="4"/>
</dbReference>
<keyword evidence="8" id="KW-0539">Nucleus</keyword>
<keyword evidence="5" id="KW-0677">Repeat</keyword>
<reference evidence="15" key="1">
    <citation type="submission" date="2023-07" db="EMBL/GenBank/DDBJ databases">
        <title>A chromosome-level genome assembly of Lolium multiflorum.</title>
        <authorList>
            <person name="Chen Y."/>
            <person name="Copetti D."/>
            <person name="Kolliker R."/>
            <person name="Studer B."/>
        </authorList>
    </citation>
    <scope>NUCLEOTIDE SEQUENCE</scope>
    <source>
        <strain evidence="15">02402/16</strain>
        <tissue evidence="15">Leaf</tissue>
    </source>
</reference>
<dbReference type="InterPro" id="IPR012677">
    <property type="entry name" value="Nucleotide-bd_a/b_plait_sf"/>
</dbReference>
<dbReference type="PROSITE" id="PS51309">
    <property type="entry name" value="PABC"/>
    <property type="match status" value="1"/>
</dbReference>
<dbReference type="AlphaFoldDB" id="A0AAD8QXT7"/>
<feature type="domain" description="PABC" evidence="14">
    <location>
        <begin position="439"/>
        <end position="516"/>
    </location>
</feature>
<keyword evidence="16" id="KW-1185">Reference proteome</keyword>
<dbReference type="GO" id="GO:0006417">
    <property type="term" value="P:regulation of translation"/>
    <property type="evidence" value="ECO:0007669"/>
    <property type="project" value="UniProtKB-KW"/>
</dbReference>
<organism evidence="15 16">
    <name type="scientific">Lolium multiflorum</name>
    <name type="common">Italian ryegrass</name>
    <name type="synonym">Lolium perenne subsp. multiflorum</name>
    <dbReference type="NCBI Taxonomy" id="4521"/>
    <lineage>
        <taxon>Eukaryota</taxon>
        <taxon>Viridiplantae</taxon>
        <taxon>Streptophyta</taxon>
        <taxon>Embryophyta</taxon>
        <taxon>Tracheophyta</taxon>
        <taxon>Spermatophyta</taxon>
        <taxon>Magnoliopsida</taxon>
        <taxon>Liliopsida</taxon>
        <taxon>Poales</taxon>
        <taxon>Poaceae</taxon>
        <taxon>BOP clade</taxon>
        <taxon>Pooideae</taxon>
        <taxon>Poodae</taxon>
        <taxon>Poeae</taxon>
        <taxon>Poeae Chloroplast Group 2 (Poeae type)</taxon>
        <taxon>Loliodinae</taxon>
        <taxon>Loliinae</taxon>
        <taxon>Lolium</taxon>
    </lineage>
</organism>
<dbReference type="SUPFAM" id="SSF54928">
    <property type="entry name" value="RNA-binding domain, RBD"/>
    <property type="match status" value="2"/>
</dbReference>
<dbReference type="SMART" id="SM00517">
    <property type="entry name" value="PolyA"/>
    <property type="match status" value="1"/>
</dbReference>
<feature type="domain" description="RRM" evidence="13">
    <location>
        <begin position="114"/>
        <end position="191"/>
    </location>
</feature>
<evidence type="ECO:0000256" key="5">
    <source>
        <dbReference type="ARBA" id="ARBA00022737"/>
    </source>
</evidence>
<evidence type="ECO:0000256" key="8">
    <source>
        <dbReference type="ARBA" id="ARBA00023242"/>
    </source>
</evidence>
<feature type="region of interest" description="Disordered" evidence="12">
    <location>
        <begin position="527"/>
        <end position="566"/>
    </location>
</feature>
<evidence type="ECO:0000259" key="14">
    <source>
        <dbReference type="PROSITE" id="PS51309"/>
    </source>
</evidence>
<evidence type="ECO:0000256" key="6">
    <source>
        <dbReference type="ARBA" id="ARBA00022845"/>
    </source>
</evidence>
<evidence type="ECO:0000256" key="12">
    <source>
        <dbReference type="SAM" id="MobiDB-lite"/>
    </source>
</evidence>
<evidence type="ECO:0000313" key="15">
    <source>
        <dbReference type="EMBL" id="KAK1611130.1"/>
    </source>
</evidence>
<dbReference type="SMART" id="SM00361">
    <property type="entry name" value="RRM_1"/>
    <property type="match status" value="3"/>
</dbReference>
<proteinExistence type="inferred from homology"/>
<evidence type="ECO:0000256" key="9">
    <source>
        <dbReference type="ARBA" id="ARBA00054110"/>
    </source>
</evidence>
<comment type="similarity">
    <text evidence="3 11">Belongs to the polyadenylate-binding protein type-1 family.</text>
</comment>
<dbReference type="Proteomes" id="UP001231189">
    <property type="component" value="Unassembled WGS sequence"/>
</dbReference>
<protein>
    <recommendedName>
        <fullName evidence="11">Polyadenylate-binding protein</fullName>
        <shortName evidence="11">PABP</shortName>
    </recommendedName>
</protein>
<dbReference type="GO" id="GO:0005634">
    <property type="term" value="C:nucleus"/>
    <property type="evidence" value="ECO:0007669"/>
    <property type="project" value="UniProtKB-SubCell"/>
</dbReference>
<dbReference type="PANTHER" id="PTHR24012">
    <property type="entry name" value="RNA BINDING PROTEIN"/>
    <property type="match status" value="1"/>
</dbReference>
<dbReference type="InterPro" id="IPR003954">
    <property type="entry name" value="RRM_euk-type"/>
</dbReference>
<evidence type="ECO:0000256" key="7">
    <source>
        <dbReference type="ARBA" id="ARBA00022884"/>
    </source>
</evidence>
<dbReference type="CDD" id="cd12380">
    <property type="entry name" value="RRM3_I_PABPs"/>
    <property type="match status" value="1"/>
</dbReference>
<dbReference type="FunFam" id="3.30.70.330:FF:000648">
    <property type="entry name" value="Polyadenylate-binding protein"/>
    <property type="match status" value="1"/>
</dbReference>
<dbReference type="GO" id="GO:0005737">
    <property type="term" value="C:cytoplasm"/>
    <property type="evidence" value="ECO:0007669"/>
    <property type="project" value="UniProtKB-SubCell"/>
</dbReference>
<dbReference type="GO" id="GO:0003723">
    <property type="term" value="F:RNA binding"/>
    <property type="evidence" value="ECO:0007669"/>
    <property type="project" value="UniProtKB-UniRule"/>
</dbReference>
<feature type="domain" description="RRM" evidence="13">
    <location>
        <begin position="204"/>
        <end position="281"/>
    </location>
</feature>
<name>A0AAD8QXT7_LOLMU</name>
<dbReference type="Gene3D" id="1.10.1900.10">
    <property type="entry name" value="c-terminal domain of poly(a) binding protein"/>
    <property type="match status" value="1"/>
</dbReference>
<evidence type="ECO:0000256" key="2">
    <source>
        <dbReference type="ARBA" id="ARBA00004496"/>
    </source>
</evidence>
<comment type="subcellular location">
    <subcellularLocation>
        <location evidence="2 11">Cytoplasm</location>
    </subcellularLocation>
    <subcellularLocation>
        <location evidence="1">Nucleus</location>
    </subcellularLocation>
</comment>
<dbReference type="InterPro" id="IPR002004">
    <property type="entry name" value="PABP_HYD_C"/>
</dbReference>
<evidence type="ECO:0000256" key="11">
    <source>
        <dbReference type="RuleBase" id="RU362004"/>
    </source>
</evidence>
<feature type="domain" description="RRM" evidence="13">
    <location>
        <begin position="307"/>
        <end position="384"/>
    </location>
</feature>
<dbReference type="NCBIfam" id="TIGR01628">
    <property type="entry name" value="PABP-1234"/>
    <property type="match status" value="1"/>
</dbReference>
<accession>A0AAD8QXT7</accession>
<evidence type="ECO:0000256" key="10">
    <source>
        <dbReference type="PROSITE-ProRule" id="PRU00176"/>
    </source>
</evidence>
<dbReference type="InterPro" id="IPR036053">
    <property type="entry name" value="PABP-dom"/>
</dbReference>
<dbReference type="EMBL" id="JAUUTY010000007">
    <property type="protein sequence ID" value="KAK1611130.1"/>
    <property type="molecule type" value="Genomic_DNA"/>
</dbReference>
<dbReference type="Pfam" id="PF00658">
    <property type="entry name" value="MLLE"/>
    <property type="match status" value="1"/>
</dbReference>
<keyword evidence="6" id="KW-0810">Translation regulation</keyword>
<evidence type="ECO:0000256" key="4">
    <source>
        <dbReference type="ARBA" id="ARBA00022490"/>
    </source>
</evidence>
<dbReference type="Gene3D" id="3.30.70.330">
    <property type="match status" value="4"/>
</dbReference>
<evidence type="ECO:0000256" key="3">
    <source>
        <dbReference type="ARBA" id="ARBA00008557"/>
    </source>
</evidence>
<evidence type="ECO:0000313" key="16">
    <source>
        <dbReference type="Proteomes" id="UP001231189"/>
    </source>
</evidence>
<keyword evidence="4 11" id="KW-0963">Cytoplasm</keyword>
<feature type="compositionally biased region" description="Low complexity" evidence="12">
    <location>
        <begin position="527"/>
        <end position="560"/>
    </location>
</feature>
<dbReference type="SUPFAM" id="SSF63570">
    <property type="entry name" value="PABC (PABP) domain"/>
    <property type="match status" value="1"/>
</dbReference>
<dbReference type="FunFam" id="3.30.70.330:FF:000651">
    <property type="entry name" value="Poly(A) binding protein cytoplasmic 1 like"/>
    <property type="match status" value="2"/>
</dbReference>
<comment type="function">
    <text evidence="9">Binds the poly(A) tail of mRNA. Appears to be an important mediator of the multiple roles of the poly(A) tail in mRNA biogenesis, stability and translation.</text>
</comment>
<dbReference type="InterPro" id="IPR000504">
    <property type="entry name" value="RRM_dom"/>
</dbReference>
<feature type="domain" description="RRM" evidence="13">
    <location>
        <begin position="27"/>
        <end position="104"/>
    </location>
</feature>
<gene>
    <name evidence="15" type="ORF">QYE76_034803</name>
</gene>
<dbReference type="Pfam" id="PF00076">
    <property type="entry name" value="RRM_1"/>
    <property type="match status" value="4"/>
</dbReference>
<keyword evidence="7 10" id="KW-0694">RNA-binding</keyword>
<dbReference type="PROSITE" id="PS50102">
    <property type="entry name" value="RRM"/>
    <property type="match status" value="4"/>
</dbReference>